<feature type="domain" description="Manganese/iron superoxide dismutase C-terminal" evidence="8">
    <location>
        <begin position="145"/>
        <end position="249"/>
    </location>
</feature>
<feature type="binding site" evidence="5">
    <location>
        <position position="217"/>
    </location>
    <ligand>
        <name>Mn(2+)</name>
        <dbReference type="ChEBI" id="CHEBI:29035"/>
    </ligand>
</feature>
<dbReference type="OrthoDB" id="9803125at2"/>
<feature type="binding site" evidence="5">
    <location>
        <position position="130"/>
    </location>
    <ligand>
        <name>Mn(2+)</name>
        <dbReference type="ChEBI" id="CHEBI:29035"/>
    </ligand>
</feature>
<dbReference type="Proteomes" id="UP000253951">
    <property type="component" value="Chromosome"/>
</dbReference>
<dbReference type="InterPro" id="IPR019832">
    <property type="entry name" value="Mn/Fe_SOD_C"/>
</dbReference>
<protein>
    <recommendedName>
        <fullName evidence="2 6">Superoxide dismutase</fullName>
        <ecNumber evidence="2 6">1.15.1.1</ecNumber>
    </recommendedName>
</protein>
<dbReference type="InterPro" id="IPR036324">
    <property type="entry name" value="Mn/Fe_SOD_N_sf"/>
</dbReference>
<dbReference type="Gene3D" id="3.55.40.20">
    <property type="entry name" value="Iron/manganese superoxide dismutase, C-terminal domain"/>
    <property type="match status" value="1"/>
</dbReference>
<evidence type="ECO:0000259" key="8">
    <source>
        <dbReference type="Pfam" id="PF02777"/>
    </source>
</evidence>
<keyword evidence="4 6" id="KW-0560">Oxidoreductase</keyword>
<dbReference type="GO" id="GO:0004784">
    <property type="term" value="F:superoxide dismutase activity"/>
    <property type="evidence" value="ECO:0007669"/>
    <property type="project" value="UniProtKB-EC"/>
</dbReference>
<evidence type="ECO:0000256" key="4">
    <source>
        <dbReference type="ARBA" id="ARBA00023002"/>
    </source>
</evidence>
<dbReference type="SUPFAM" id="SSF46609">
    <property type="entry name" value="Fe,Mn superoxide dismutase (SOD), N-terminal domain"/>
    <property type="match status" value="1"/>
</dbReference>
<dbReference type="GO" id="GO:0046872">
    <property type="term" value="F:metal ion binding"/>
    <property type="evidence" value="ECO:0007669"/>
    <property type="project" value="UniProtKB-KW"/>
</dbReference>
<comment type="catalytic activity">
    <reaction evidence="6">
        <text>2 superoxide + 2 H(+) = H2O2 + O2</text>
        <dbReference type="Rhea" id="RHEA:20696"/>
        <dbReference type="ChEBI" id="CHEBI:15378"/>
        <dbReference type="ChEBI" id="CHEBI:15379"/>
        <dbReference type="ChEBI" id="CHEBI:16240"/>
        <dbReference type="ChEBI" id="CHEBI:18421"/>
        <dbReference type="EC" id="1.15.1.1"/>
    </reaction>
</comment>
<comment type="function">
    <text evidence="6">Destroys radicals which are normally produced within the cells and which are toxic to biological systems.</text>
</comment>
<comment type="similarity">
    <text evidence="1 6">Belongs to the iron/manganese superoxide dismutase family.</text>
</comment>
<organism evidence="9 10">
    <name type="scientific">Flavobacterium arcticum</name>
    <dbReference type="NCBI Taxonomy" id="1784713"/>
    <lineage>
        <taxon>Bacteria</taxon>
        <taxon>Pseudomonadati</taxon>
        <taxon>Bacteroidota</taxon>
        <taxon>Flavobacteriia</taxon>
        <taxon>Flavobacteriales</taxon>
        <taxon>Flavobacteriaceae</taxon>
        <taxon>Flavobacterium</taxon>
    </lineage>
</organism>
<dbReference type="PROSITE" id="PS51257">
    <property type="entry name" value="PROKAR_LIPOPROTEIN"/>
    <property type="match status" value="1"/>
</dbReference>
<dbReference type="FunFam" id="3.55.40.20:FF:000001">
    <property type="entry name" value="Superoxide dismutase"/>
    <property type="match status" value="1"/>
</dbReference>
<keyword evidence="10" id="KW-1185">Reference proteome</keyword>
<evidence type="ECO:0000256" key="6">
    <source>
        <dbReference type="RuleBase" id="RU000414"/>
    </source>
</evidence>
<evidence type="ECO:0000313" key="9">
    <source>
        <dbReference type="EMBL" id="AXG74912.1"/>
    </source>
</evidence>
<name>A0A345HEA2_9FLAO</name>
<dbReference type="PRINTS" id="PR01703">
    <property type="entry name" value="MNSODISMTASE"/>
</dbReference>
<dbReference type="SUPFAM" id="SSF54719">
    <property type="entry name" value="Fe,Mn superoxide dismutase (SOD), C-terminal domain"/>
    <property type="match status" value="1"/>
</dbReference>
<evidence type="ECO:0000313" key="10">
    <source>
        <dbReference type="Proteomes" id="UP000253951"/>
    </source>
</evidence>
<feature type="domain" description="Manganese/iron superoxide dismutase N-terminal" evidence="7">
    <location>
        <begin position="56"/>
        <end position="138"/>
    </location>
</feature>
<dbReference type="PANTHER" id="PTHR43595">
    <property type="entry name" value="37S RIBOSOMAL PROTEIN S26, MITOCHONDRIAL"/>
    <property type="match status" value="1"/>
</dbReference>
<dbReference type="PROSITE" id="PS00088">
    <property type="entry name" value="SOD_MN"/>
    <property type="match status" value="1"/>
</dbReference>
<dbReference type="Pfam" id="PF02777">
    <property type="entry name" value="Sod_Fe_C"/>
    <property type="match status" value="1"/>
</dbReference>
<dbReference type="GO" id="GO:0005737">
    <property type="term" value="C:cytoplasm"/>
    <property type="evidence" value="ECO:0007669"/>
    <property type="project" value="TreeGrafter"/>
</dbReference>
<gene>
    <name evidence="9" type="ORF">DVK85_12010</name>
</gene>
<evidence type="ECO:0000256" key="1">
    <source>
        <dbReference type="ARBA" id="ARBA00008714"/>
    </source>
</evidence>
<feature type="binding site" evidence="5">
    <location>
        <position position="221"/>
    </location>
    <ligand>
        <name>Mn(2+)</name>
        <dbReference type="ChEBI" id="CHEBI:29035"/>
    </ligand>
</feature>
<dbReference type="InterPro" id="IPR036314">
    <property type="entry name" value="SOD_C_sf"/>
</dbReference>
<dbReference type="Pfam" id="PF00081">
    <property type="entry name" value="Sod_Fe_N"/>
    <property type="match status" value="1"/>
</dbReference>
<evidence type="ECO:0000256" key="5">
    <source>
        <dbReference type="PIRSR" id="PIRSR000349-1"/>
    </source>
</evidence>
<dbReference type="KEGG" id="fat:DVK85_12010"/>
<proteinExistence type="inferred from homology"/>
<keyword evidence="3 5" id="KW-0479">Metal-binding</keyword>
<dbReference type="EC" id="1.15.1.1" evidence="2 6"/>
<dbReference type="InterPro" id="IPR001189">
    <property type="entry name" value="Mn/Fe_SOD"/>
</dbReference>
<dbReference type="InterPro" id="IPR019831">
    <property type="entry name" value="Mn/Fe_SOD_N"/>
</dbReference>
<evidence type="ECO:0000259" key="7">
    <source>
        <dbReference type="Pfam" id="PF00081"/>
    </source>
</evidence>
<sequence length="257" mass="28599">MKKIKIFISALVVIVSLQSCKEKNNLTEVVEVPEALQEEAPVMGNPDDVKTEDGPFQVAKLGYAYDALTPHVDAKTMELHYSKHYLGYTNKLNKAIKGTDLENKTIEELLAGLDMKNTNVRNNGGGYYNHTLFWEVMSPNGGGEPKGTLAEAITKDFGSFENFKNQFSDAAAKQFGSGWAWLVVDKTGKLIIGDTPNQDNPLMPNVGIAGKPVLALDVWEHAYYLNYQNKRPDYIEAFYNVINWDVVAKKYDAAIAK</sequence>
<dbReference type="PANTHER" id="PTHR43595:SF2">
    <property type="entry name" value="SMALL RIBOSOMAL SUBUNIT PROTEIN MS42"/>
    <property type="match status" value="1"/>
</dbReference>
<evidence type="ECO:0000256" key="2">
    <source>
        <dbReference type="ARBA" id="ARBA00012682"/>
    </source>
</evidence>
<dbReference type="AlphaFoldDB" id="A0A345HEA2"/>
<dbReference type="InterPro" id="IPR019833">
    <property type="entry name" value="Mn/Fe_SOD_BS"/>
</dbReference>
<dbReference type="EMBL" id="CP031188">
    <property type="protein sequence ID" value="AXG74912.1"/>
    <property type="molecule type" value="Genomic_DNA"/>
</dbReference>
<reference evidence="9 10" key="1">
    <citation type="submission" date="2018-07" db="EMBL/GenBank/DDBJ databases">
        <title>Complete genome sequence of Flavobacterium arcticum type strain SM1502T.</title>
        <authorList>
            <person name="Li Y."/>
            <person name="Li D.-D."/>
        </authorList>
    </citation>
    <scope>NUCLEOTIDE SEQUENCE [LARGE SCALE GENOMIC DNA]</scope>
    <source>
        <strain evidence="9 10">SM1502</strain>
    </source>
</reference>
<evidence type="ECO:0000256" key="3">
    <source>
        <dbReference type="ARBA" id="ARBA00022723"/>
    </source>
</evidence>
<feature type="binding site" evidence="5">
    <location>
        <position position="80"/>
    </location>
    <ligand>
        <name>Mn(2+)</name>
        <dbReference type="ChEBI" id="CHEBI:29035"/>
    </ligand>
</feature>
<dbReference type="PIRSF" id="PIRSF000349">
    <property type="entry name" value="SODismutase"/>
    <property type="match status" value="1"/>
</dbReference>
<dbReference type="Gene3D" id="1.10.287.990">
    <property type="entry name" value="Fe,Mn superoxide dismutase (SOD) domain"/>
    <property type="match status" value="1"/>
</dbReference>
<accession>A0A345HEA2</accession>